<proteinExistence type="inferred from homology"/>
<dbReference type="SMART" id="SM01230">
    <property type="entry name" value="Gln-synt_C"/>
    <property type="match status" value="1"/>
</dbReference>
<dbReference type="InterPro" id="IPR008146">
    <property type="entry name" value="Gln_synth_cat_dom"/>
</dbReference>
<dbReference type="RefSeq" id="WP_125031488.1">
    <property type="nucleotide sequence ID" value="NZ_JAPXVP010000014.1"/>
</dbReference>
<gene>
    <name evidence="5" type="ORF">DWB61_13860</name>
</gene>
<protein>
    <submittedName>
        <fullName evidence="5">Glutamine synthetase</fullName>
    </submittedName>
</protein>
<dbReference type="Proteomes" id="UP000285794">
    <property type="component" value="Unassembled WGS sequence"/>
</dbReference>
<evidence type="ECO:0000313" key="6">
    <source>
        <dbReference type="Proteomes" id="UP000285794"/>
    </source>
</evidence>
<dbReference type="InterPro" id="IPR008147">
    <property type="entry name" value="Gln_synt_N"/>
</dbReference>
<dbReference type="GO" id="GO:0004356">
    <property type="term" value="F:glutamine synthetase activity"/>
    <property type="evidence" value="ECO:0007669"/>
    <property type="project" value="InterPro"/>
</dbReference>
<comment type="similarity">
    <text evidence="1 2 3">Belongs to the glutamine synthetase family.</text>
</comment>
<dbReference type="EMBL" id="QQWG01000016">
    <property type="protein sequence ID" value="RRG19831.1"/>
    <property type="molecule type" value="Genomic_DNA"/>
</dbReference>
<dbReference type="Gene3D" id="3.10.20.70">
    <property type="entry name" value="Glutamine synthetase, N-terminal domain"/>
    <property type="match status" value="1"/>
</dbReference>
<dbReference type="AlphaFoldDB" id="A0A425XYI5"/>
<dbReference type="GO" id="GO:0005737">
    <property type="term" value="C:cytoplasm"/>
    <property type="evidence" value="ECO:0007669"/>
    <property type="project" value="TreeGrafter"/>
</dbReference>
<dbReference type="OrthoDB" id="9807095at2"/>
<dbReference type="PANTHER" id="PTHR43407">
    <property type="entry name" value="GLUTAMINE SYNTHETASE"/>
    <property type="match status" value="1"/>
</dbReference>
<dbReference type="GO" id="GO:0006542">
    <property type="term" value="P:glutamine biosynthetic process"/>
    <property type="evidence" value="ECO:0007669"/>
    <property type="project" value="InterPro"/>
</dbReference>
<sequence>MTNASVALNPNKLVQYLQKMPNEFTKEDLIRYIEENGIQMINFRYIANDGKLKTLNFIITDRNHLDSILSTGERVDGSSLFPFIEAGSSDLYVIPRFKTAFLNPFSEIPTLDILCSFYTAQGEPLESAPEHILKKAHNCFKEKTGMTFKAMGELEYYIKSTKSELYPGEDQKGYHDSQPFTQWENLRREAMVLIAQCGGKIKYGHSEVGNFIIREDGYEQHEIEFIPVEAEDAVDQLLIGKWIVRMLAAREGALVSWAPKITVGKAGSGLHIHMMLEKDGKNLCVENGKLSDIAKKGIAGIMDLAGPLTAFGNTIPTSYLRLVPHQEAPTYVCWGDRNRSVLVRVPLGWLGSKDMIKEVNPQQQADTRDFSSKQTFEFRVPDGSADIYMLVAGLIVAVQHGLNDEKALERAEALYADMDIFSSNFSERLEKLEQLPTCCFESADSLLAKREVFENNNIFPPGSIDAVAAGLKAYNDNGLNDRILGHHQEIMAIVEKYIHCM</sequence>
<dbReference type="GO" id="GO:0016020">
    <property type="term" value="C:membrane"/>
    <property type="evidence" value="ECO:0007669"/>
    <property type="project" value="TreeGrafter"/>
</dbReference>
<accession>A0A425XYI5</accession>
<dbReference type="Gene3D" id="3.30.590.10">
    <property type="entry name" value="Glutamine synthetase/guanido kinase, catalytic domain"/>
    <property type="match status" value="1"/>
</dbReference>
<dbReference type="Pfam" id="PF03951">
    <property type="entry name" value="Gln-synt_N"/>
    <property type="match status" value="1"/>
</dbReference>
<comment type="caution">
    <text evidence="5">The sequence shown here is derived from an EMBL/GenBank/DDBJ whole genome shotgun (WGS) entry which is preliminary data.</text>
</comment>
<evidence type="ECO:0000256" key="2">
    <source>
        <dbReference type="PROSITE-ProRule" id="PRU01331"/>
    </source>
</evidence>
<evidence type="ECO:0000256" key="1">
    <source>
        <dbReference type="ARBA" id="ARBA00009897"/>
    </source>
</evidence>
<evidence type="ECO:0000259" key="4">
    <source>
        <dbReference type="PROSITE" id="PS51987"/>
    </source>
</evidence>
<dbReference type="SUPFAM" id="SSF54368">
    <property type="entry name" value="Glutamine synthetase, N-terminal domain"/>
    <property type="match status" value="1"/>
</dbReference>
<keyword evidence="6" id="KW-1185">Reference proteome</keyword>
<reference evidence="5 6" key="1">
    <citation type="submission" date="2018-07" db="EMBL/GenBank/DDBJ databases">
        <title>Draft genome sequence of Ancylomarina sp. M1P.</title>
        <authorList>
            <person name="Yadav S."/>
            <person name="Villanueva L."/>
            <person name="Damste J.S.S."/>
        </authorList>
    </citation>
    <scope>NUCLEOTIDE SEQUENCE [LARGE SCALE GENOMIC DNA]</scope>
    <source>
        <strain evidence="5 6">M1P</strain>
    </source>
</reference>
<dbReference type="InterPro" id="IPR036651">
    <property type="entry name" value="Gln_synt_N_sf"/>
</dbReference>
<dbReference type="Pfam" id="PF00120">
    <property type="entry name" value="Gln-synt_C"/>
    <property type="match status" value="1"/>
</dbReference>
<dbReference type="PANTHER" id="PTHR43407:SF1">
    <property type="entry name" value="LENGSIN"/>
    <property type="match status" value="1"/>
</dbReference>
<dbReference type="InterPro" id="IPR014746">
    <property type="entry name" value="Gln_synth/guanido_kin_cat_dom"/>
</dbReference>
<evidence type="ECO:0000256" key="3">
    <source>
        <dbReference type="RuleBase" id="RU000384"/>
    </source>
</evidence>
<feature type="domain" description="GS catalytic" evidence="4">
    <location>
        <begin position="129"/>
        <end position="501"/>
    </location>
</feature>
<dbReference type="SUPFAM" id="SSF55931">
    <property type="entry name" value="Glutamine synthetase/guanido kinase"/>
    <property type="match status" value="1"/>
</dbReference>
<name>A0A425XYI5_9BACT</name>
<evidence type="ECO:0000313" key="5">
    <source>
        <dbReference type="EMBL" id="RRG19831.1"/>
    </source>
</evidence>
<dbReference type="GO" id="GO:0019740">
    <property type="term" value="P:nitrogen utilization"/>
    <property type="evidence" value="ECO:0007669"/>
    <property type="project" value="TreeGrafter"/>
</dbReference>
<dbReference type="PROSITE" id="PS51987">
    <property type="entry name" value="GS_CATALYTIC"/>
    <property type="match status" value="1"/>
</dbReference>
<organism evidence="5 6">
    <name type="scientific">Ancylomarina euxinus</name>
    <dbReference type="NCBI Taxonomy" id="2283627"/>
    <lineage>
        <taxon>Bacteria</taxon>
        <taxon>Pseudomonadati</taxon>
        <taxon>Bacteroidota</taxon>
        <taxon>Bacteroidia</taxon>
        <taxon>Marinilabiliales</taxon>
        <taxon>Marinifilaceae</taxon>
        <taxon>Ancylomarina</taxon>
    </lineage>
</organism>